<evidence type="ECO:0000256" key="3">
    <source>
        <dbReference type="ARBA" id="ARBA00007152"/>
    </source>
</evidence>
<keyword evidence="7" id="KW-0679">Respiratory chain</keyword>
<keyword evidence="6" id="KW-0813">Transport</keyword>
<evidence type="ECO:0000313" key="18">
    <source>
        <dbReference type="EMBL" id="CAG4642855.1"/>
    </source>
</evidence>
<reference evidence="18" key="1">
    <citation type="submission" date="2021-04" db="EMBL/GenBank/DDBJ databases">
        <authorList>
            <person name="Cornetti L."/>
        </authorList>
    </citation>
    <scope>NUCLEOTIDE SEQUENCE</scope>
</reference>
<feature type="transmembrane region" description="Helical" evidence="17">
    <location>
        <begin position="65"/>
        <end position="87"/>
    </location>
</feature>
<evidence type="ECO:0000256" key="8">
    <source>
        <dbReference type="ARBA" id="ARBA00022692"/>
    </source>
</evidence>
<evidence type="ECO:0000256" key="6">
    <source>
        <dbReference type="ARBA" id="ARBA00022448"/>
    </source>
</evidence>
<comment type="function">
    <text evidence="1">Accessory subunit of the mitochondrial membrane respiratory chain NADH dehydrogenase (Complex I), that is believed not to be involved in catalysis. Complex I functions in the transfer of electrons from NADH to the respiratory chain. The immediate electron acceptor for the enzyme is believed to be ubiquinone.</text>
</comment>
<keyword evidence="12 17" id="KW-1133">Transmembrane helix</keyword>
<evidence type="ECO:0000256" key="11">
    <source>
        <dbReference type="ARBA" id="ARBA00022982"/>
    </source>
</evidence>
<dbReference type="PANTHER" id="PTHR13178">
    <property type="entry name" value="NADH-UBIQUINONE OXIDOREDUCTASE SGDH SUBUNIT"/>
    <property type="match status" value="1"/>
</dbReference>
<protein>
    <recommendedName>
        <fullName evidence="5">NADH dehydrogenase [ubiquinone] 1 beta subcomplex subunit 5, mitochondrial</fullName>
    </recommendedName>
    <alternativeName>
        <fullName evidence="16">Complex I-SGDH</fullName>
    </alternativeName>
    <alternativeName>
        <fullName evidence="15">NADH-ubiquinone oxidoreductase SGDH subunit</fullName>
    </alternativeName>
</protein>
<dbReference type="Pfam" id="PF09781">
    <property type="entry name" value="NDUF_B5"/>
    <property type="match status" value="1"/>
</dbReference>
<name>A0A9N6WY99_9CRUS</name>
<evidence type="ECO:0000256" key="2">
    <source>
        <dbReference type="ARBA" id="ARBA00004434"/>
    </source>
</evidence>
<evidence type="ECO:0000256" key="5">
    <source>
        <dbReference type="ARBA" id="ARBA00015175"/>
    </source>
</evidence>
<evidence type="ECO:0000256" key="13">
    <source>
        <dbReference type="ARBA" id="ARBA00023128"/>
    </source>
</evidence>
<keyword evidence="9" id="KW-0999">Mitochondrion inner membrane</keyword>
<comment type="subunit">
    <text evidence="4">Complex I is composed of 45 different subunits.</text>
</comment>
<dbReference type="EMBL" id="OC986200">
    <property type="protein sequence ID" value="CAG4642855.1"/>
    <property type="molecule type" value="Genomic_DNA"/>
</dbReference>
<keyword evidence="13" id="KW-0496">Mitochondrion</keyword>
<proteinExistence type="inferred from homology"/>
<keyword evidence="14 17" id="KW-0472">Membrane</keyword>
<dbReference type="PANTHER" id="PTHR13178:SF0">
    <property type="entry name" value="NADH DEHYDROGENASE [UBIQUINONE] 1 BETA SUBCOMPLEX SUBUNIT 5, MITOCHONDRIAL"/>
    <property type="match status" value="1"/>
</dbReference>
<evidence type="ECO:0000256" key="7">
    <source>
        <dbReference type="ARBA" id="ARBA00022660"/>
    </source>
</evidence>
<keyword evidence="8 17" id="KW-0812">Transmembrane</keyword>
<evidence type="ECO:0000256" key="4">
    <source>
        <dbReference type="ARBA" id="ARBA00011533"/>
    </source>
</evidence>
<dbReference type="InterPro" id="IPR019173">
    <property type="entry name" value="NADH_UbQ_OxRdtase_B5_su"/>
</dbReference>
<accession>A0A9N6WY99</accession>
<gene>
    <name evidence="18" type="primary">EOG090X0FIE</name>
</gene>
<dbReference type="GO" id="GO:0005743">
    <property type="term" value="C:mitochondrial inner membrane"/>
    <property type="evidence" value="ECO:0007669"/>
    <property type="project" value="UniProtKB-SubCell"/>
</dbReference>
<dbReference type="AlphaFoldDB" id="A0A9N6WY99"/>
<evidence type="ECO:0000256" key="14">
    <source>
        <dbReference type="ARBA" id="ARBA00023136"/>
    </source>
</evidence>
<keyword evidence="10" id="KW-0809">Transit peptide</keyword>
<evidence type="ECO:0000256" key="12">
    <source>
        <dbReference type="ARBA" id="ARBA00022989"/>
    </source>
</evidence>
<evidence type="ECO:0000256" key="1">
    <source>
        <dbReference type="ARBA" id="ARBA00003195"/>
    </source>
</evidence>
<evidence type="ECO:0000256" key="15">
    <source>
        <dbReference type="ARBA" id="ARBA00032395"/>
    </source>
</evidence>
<keyword evidence="11" id="KW-0249">Electron transport</keyword>
<evidence type="ECO:0000256" key="10">
    <source>
        <dbReference type="ARBA" id="ARBA00022946"/>
    </source>
</evidence>
<organism evidence="18">
    <name type="scientific">Evadne anonyx</name>
    <dbReference type="NCBI Taxonomy" id="141404"/>
    <lineage>
        <taxon>Eukaryota</taxon>
        <taxon>Metazoa</taxon>
        <taxon>Ecdysozoa</taxon>
        <taxon>Arthropoda</taxon>
        <taxon>Crustacea</taxon>
        <taxon>Branchiopoda</taxon>
        <taxon>Diplostraca</taxon>
        <taxon>Cladocera</taxon>
        <taxon>Onychopoda</taxon>
        <taxon>Podonidae</taxon>
        <taxon>Evadne</taxon>
    </lineage>
</organism>
<comment type="subcellular location">
    <subcellularLocation>
        <location evidence="2">Mitochondrion inner membrane</location>
        <topology evidence="2">Single-pass membrane protein</topology>
    </subcellularLocation>
</comment>
<evidence type="ECO:0000256" key="17">
    <source>
        <dbReference type="SAM" id="Phobius"/>
    </source>
</evidence>
<comment type="similarity">
    <text evidence="3">Belongs to the complex I NDUFB5 subunit family.</text>
</comment>
<evidence type="ECO:0000256" key="9">
    <source>
        <dbReference type="ARBA" id="ARBA00022792"/>
    </source>
</evidence>
<evidence type="ECO:0000256" key="16">
    <source>
        <dbReference type="ARBA" id="ARBA00032550"/>
    </source>
</evidence>
<sequence>MAVLSVLRFASRNVIQNGVCVANGTSSLLTPSKVNALQLVRKMGDHRPMKIAPSRWSWNRFKDMLNFYFMLGIIPAGTLILSANLFVGPSTLAEAPEGYTPQHWEYYSHPITRFIAKHWTKSYQQEYEMMIQFLYEEEYKQKLRLAEKRIKKMIAEKRDFEAYYYEPVTARYQELVKNNVEQGVFDQGSSS</sequence>